<dbReference type="GO" id="GO:0016998">
    <property type="term" value="P:cell wall macromolecule catabolic process"/>
    <property type="evidence" value="ECO:0007669"/>
    <property type="project" value="InterPro"/>
</dbReference>
<dbReference type="InterPro" id="IPR036366">
    <property type="entry name" value="PGBDSf"/>
</dbReference>
<protein>
    <submittedName>
        <fullName evidence="3">Peptidoglycan-binding protein</fullName>
    </submittedName>
</protein>
<dbReference type="InterPro" id="IPR002477">
    <property type="entry name" value="Peptidoglycan-bd-like"/>
</dbReference>
<gene>
    <name evidence="3" type="ORF">ICN82_17980</name>
</gene>
<dbReference type="Gene3D" id="1.10.101.10">
    <property type="entry name" value="PGBD-like superfamily/PGBD"/>
    <property type="match status" value="1"/>
</dbReference>
<dbReference type="Pfam" id="PF01471">
    <property type="entry name" value="PG_binding_1"/>
    <property type="match status" value="1"/>
</dbReference>
<dbReference type="EMBL" id="JACVXA010000071">
    <property type="protein sequence ID" value="MBE3640098.1"/>
    <property type="molecule type" value="Genomic_DNA"/>
</dbReference>
<organism evidence="3 4">
    <name type="scientific">Mangrovicoccus algicola</name>
    <dbReference type="NCBI Taxonomy" id="2771008"/>
    <lineage>
        <taxon>Bacteria</taxon>
        <taxon>Pseudomonadati</taxon>
        <taxon>Pseudomonadota</taxon>
        <taxon>Alphaproteobacteria</taxon>
        <taxon>Rhodobacterales</taxon>
        <taxon>Paracoccaceae</taxon>
        <taxon>Mangrovicoccus</taxon>
    </lineage>
</organism>
<name>A0A8J6YVQ1_9RHOB</name>
<dbReference type="InterPro" id="IPR023346">
    <property type="entry name" value="Lysozyme-like_dom_sf"/>
</dbReference>
<dbReference type="AlphaFoldDB" id="A0A8J6YVQ1"/>
<dbReference type="PANTHER" id="PTHR34408:SF1">
    <property type="entry name" value="GLYCOSYL HYDROLASE FAMILY 19 DOMAIN-CONTAINING PROTEIN HI_1415"/>
    <property type="match status" value="1"/>
</dbReference>
<dbReference type="RefSeq" id="WP_193185642.1">
    <property type="nucleotide sequence ID" value="NZ_JACVXA010000071.1"/>
</dbReference>
<sequence length="262" mass="28275">MIPVDGDFILEVAPVFSGRLAQRQREIIGEISGDFEAVLRRHDIDTALRIAHFMGQVTHECAGFRTTEEFASGAAYEGRADLGNTERGDGRRYKGRGLIQLTGRANYRRIGERLGLPLEDSPHLAAAPLTSLHIACDYWKSRAINRHCDADDLIAVTKAVNGGTNGLQDRAGYLRKARAALARRMGVMVAARQAGPDPVLRRGSFGRAVEEMQRLLAAHGAALTIDADFGPGTETALRAFQAAAGLEADGIAGQKTWTALRG</sequence>
<dbReference type="GO" id="GO:0004568">
    <property type="term" value="F:chitinase activity"/>
    <property type="evidence" value="ECO:0007669"/>
    <property type="project" value="InterPro"/>
</dbReference>
<dbReference type="SUPFAM" id="SSF53955">
    <property type="entry name" value="Lysozyme-like"/>
    <property type="match status" value="1"/>
</dbReference>
<accession>A0A8J6YVQ1</accession>
<dbReference type="InterPro" id="IPR000726">
    <property type="entry name" value="Glyco_hydro_19_cat"/>
</dbReference>
<evidence type="ECO:0000313" key="3">
    <source>
        <dbReference type="EMBL" id="MBE3640098.1"/>
    </source>
</evidence>
<dbReference type="InterPro" id="IPR036365">
    <property type="entry name" value="PGBD-like_sf"/>
</dbReference>
<dbReference type="GO" id="GO:0006032">
    <property type="term" value="P:chitin catabolic process"/>
    <property type="evidence" value="ECO:0007669"/>
    <property type="project" value="InterPro"/>
</dbReference>
<proteinExistence type="predicted"/>
<dbReference type="Gene3D" id="1.10.530.10">
    <property type="match status" value="1"/>
</dbReference>
<feature type="domain" description="Glycoside hydrolase family 19 catalytic" evidence="1">
    <location>
        <begin position="49"/>
        <end position="145"/>
    </location>
</feature>
<dbReference type="Proteomes" id="UP000609121">
    <property type="component" value="Unassembled WGS sequence"/>
</dbReference>
<evidence type="ECO:0000259" key="2">
    <source>
        <dbReference type="Pfam" id="PF01471"/>
    </source>
</evidence>
<evidence type="ECO:0000313" key="4">
    <source>
        <dbReference type="Proteomes" id="UP000609121"/>
    </source>
</evidence>
<comment type="caution">
    <text evidence="3">The sequence shown here is derived from an EMBL/GenBank/DDBJ whole genome shotgun (WGS) entry which is preliminary data.</text>
</comment>
<feature type="domain" description="Peptidoglycan binding-like" evidence="2">
    <location>
        <begin position="207"/>
        <end position="260"/>
    </location>
</feature>
<dbReference type="SUPFAM" id="SSF47090">
    <property type="entry name" value="PGBD-like"/>
    <property type="match status" value="1"/>
</dbReference>
<evidence type="ECO:0000259" key="1">
    <source>
        <dbReference type="Pfam" id="PF00182"/>
    </source>
</evidence>
<reference evidence="3" key="1">
    <citation type="submission" date="2020-09" db="EMBL/GenBank/DDBJ databases">
        <title>A novel bacterium of genus Mangrovicoccus, isolated from South China Sea.</title>
        <authorList>
            <person name="Huang H."/>
            <person name="Mo K."/>
            <person name="Hu Y."/>
        </authorList>
    </citation>
    <scope>NUCLEOTIDE SEQUENCE</scope>
    <source>
        <strain evidence="3">HB182678</strain>
    </source>
</reference>
<dbReference type="PANTHER" id="PTHR34408">
    <property type="entry name" value="FAMILY PROTEIN, PUTATIVE-RELATED"/>
    <property type="match status" value="1"/>
</dbReference>
<dbReference type="Pfam" id="PF00182">
    <property type="entry name" value="Glyco_hydro_19"/>
    <property type="match status" value="1"/>
</dbReference>
<keyword evidence="4" id="KW-1185">Reference proteome</keyword>
<dbReference type="InterPro" id="IPR052354">
    <property type="entry name" value="Cell_Wall_Dynamics_Protein"/>
</dbReference>